<feature type="chain" id="PRO_5035806373" description="C-type lectin domain-containing protein" evidence="1">
    <location>
        <begin position="27"/>
        <end position="585"/>
    </location>
</feature>
<reference evidence="3" key="1">
    <citation type="submission" date="2020-10" db="EMBL/GenBank/DDBJ databases">
        <authorList>
            <person name="Kikuchi T."/>
        </authorList>
    </citation>
    <scope>NUCLEOTIDE SEQUENCE</scope>
    <source>
        <strain evidence="3">NKZ352</strain>
    </source>
</reference>
<dbReference type="CDD" id="cd00037">
    <property type="entry name" value="CLECT"/>
    <property type="match status" value="1"/>
</dbReference>
<keyword evidence="4" id="KW-1185">Reference proteome</keyword>
<dbReference type="Gene3D" id="3.10.100.10">
    <property type="entry name" value="Mannose-Binding Protein A, subunit A"/>
    <property type="match status" value="1"/>
</dbReference>
<dbReference type="Proteomes" id="UP000835052">
    <property type="component" value="Unassembled WGS sequence"/>
</dbReference>
<organism evidence="3 4">
    <name type="scientific">Caenorhabditis auriculariae</name>
    <dbReference type="NCBI Taxonomy" id="2777116"/>
    <lineage>
        <taxon>Eukaryota</taxon>
        <taxon>Metazoa</taxon>
        <taxon>Ecdysozoa</taxon>
        <taxon>Nematoda</taxon>
        <taxon>Chromadorea</taxon>
        <taxon>Rhabditida</taxon>
        <taxon>Rhabditina</taxon>
        <taxon>Rhabditomorpha</taxon>
        <taxon>Rhabditoidea</taxon>
        <taxon>Rhabditidae</taxon>
        <taxon>Peloderinae</taxon>
        <taxon>Caenorhabditis</taxon>
    </lineage>
</organism>
<dbReference type="InterPro" id="IPR001304">
    <property type="entry name" value="C-type_lectin-like"/>
</dbReference>
<dbReference type="AlphaFoldDB" id="A0A8S1HXX3"/>
<evidence type="ECO:0000313" key="4">
    <source>
        <dbReference type="Proteomes" id="UP000835052"/>
    </source>
</evidence>
<dbReference type="InterPro" id="IPR016186">
    <property type="entry name" value="C-type_lectin-like/link_sf"/>
</dbReference>
<name>A0A8S1HXX3_9PELO</name>
<comment type="caution">
    <text evidence="3">The sequence shown here is derived from an EMBL/GenBank/DDBJ whole genome shotgun (WGS) entry which is preliminary data.</text>
</comment>
<dbReference type="EMBL" id="CAJGYM010000111">
    <property type="protein sequence ID" value="CAD6197972.1"/>
    <property type="molecule type" value="Genomic_DNA"/>
</dbReference>
<dbReference type="SMART" id="SM00034">
    <property type="entry name" value="CLECT"/>
    <property type="match status" value="1"/>
</dbReference>
<dbReference type="Pfam" id="PF00059">
    <property type="entry name" value="Lectin_C"/>
    <property type="match status" value="1"/>
</dbReference>
<dbReference type="InterPro" id="IPR016187">
    <property type="entry name" value="CTDL_fold"/>
</dbReference>
<dbReference type="PANTHER" id="PTHR47753:SF4">
    <property type="entry name" value="C-TYPE LECTIN DOMAIN-CONTAINING PROTEIN"/>
    <property type="match status" value="1"/>
</dbReference>
<dbReference type="PROSITE" id="PS50041">
    <property type="entry name" value="C_TYPE_LECTIN_2"/>
    <property type="match status" value="1"/>
</dbReference>
<feature type="domain" description="C-type lectin" evidence="2">
    <location>
        <begin position="431"/>
        <end position="579"/>
    </location>
</feature>
<evidence type="ECO:0000313" key="3">
    <source>
        <dbReference type="EMBL" id="CAD6197972.1"/>
    </source>
</evidence>
<accession>A0A8S1HXX3</accession>
<dbReference type="SUPFAM" id="SSF56436">
    <property type="entry name" value="C-type lectin-like"/>
    <property type="match status" value="2"/>
</dbReference>
<dbReference type="OrthoDB" id="2142683at2759"/>
<protein>
    <recommendedName>
        <fullName evidence="2">C-type lectin domain-containing protein</fullName>
    </recommendedName>
</protein>
<gene>
    <name evidence="3" type="ORF">CAUJ_LOCUS13879</name>
</gene>
<evidence type="ECO:0000259" key="2">
    <source>
        <dbReference type="PROSITE" id="PS50041"/>
    </source>
</evidence>
<feature type="signal peptide" evidence="1">
    <location>
        <begin position="1"/>
        <end position="26"/>
    </location>
</feature>
<keyword evidence="1" id="KW-0732">Signal</keyword>
<dbReference type="PANTHER" id="PTHR47753">
    <property type="entry name" value="C-TYPE LECTIN-RELATED"/>
    <property type="match status" value="1"/>
</dbReference>
<sequence length="585" mass="65854">MIPTWRLRFFWIHVLIYLFFLESVSTIRAPDDSGAKFCAAHKGTWVKLEHGKKNYDDCNDLIIWVNTEKEAEAKEACEYLIPFEVVAAKPGFPTKCSFRVYGSCPPAWYQVLGGCYRHALGRYTLEEAKIICMKHDQTAKIVQISGTRIHNLLIKLFPDVARAWIDVAKPYADIVVQRDFRDTDSKWTGYQITVAAALIDQQKIGTIVYKDPKSLASTICSRTLQPSEGYHEFFQRLTNLLKMKTNDLSFKPKEAWPTTFTSTNHYHVDGDFRPYTKTDHFHKTCSNIARAFLEVGAEHASSLVLPGKYAQNLASQTGSYLLLAASPSKSKQCVDTVKSLITKKDDCKRTSSVGPCMGYTDSNYRSVNLAASSLSAYTGCFDGTAVIAQPAGMYTASRHVRGPIPCVIVPIPLQTVNLKCPQGWTAYDRAYELACHLFVLTRKSWDDARAYCLSEHGGTLSAFETEQEKTLLYDQAKGKIRGGGQFYISGKRNPECRTMNYSTDPTHVCYRPNLFSWADMAGRDHTIIDKFWSPGNPDWRRSDEDCLTILVGNHGWLAAGGDNTLNDNSCYFTLPFSCQIMYPHN</sequence>
<proteinExistence type="predicted"/>
<evidence type="ECO:0000256" key="1">
    <source>
        <dbReference type="SAM" id="SignalP"/>
    </source>
</evidence>